<evidence type="ECO:0000313" key="1">
    <source>
        <dbReference type="EMBL" id="KAH3819900.1"/>
    </source>
</evidence>
<name>A0A9D4GR33_DREPO</name>
<proteinExistence type="predicted"/>
<comment type="caution">
    <text evidence="1">The sequence shown here is derived from an EMBL/GenBank/DDBJ whole genome shotgun (WGS) entry which is preliminary data.</text>
</comment>
<dbReference type="EMBL" id="JAIWYP010000005">
    <property type="protein sequence ID" value="KAH3819900.1"/>
    <property type="molecule type" value="Genomic_DNA"/>
</dbReference>
<reference evidence="1" key="1">
    <citation type="journal article" date="2019" name="bioRxiv">
        <title>The Genome of the Zebra Mussel, Dreissena polymorpha: A Resource for Invasive Species Research.</title>
        <authorList>
            <person name="McCartney M.A."/>
            <person name="Auch B."/>
            <person name="Kono T."/>
            <person name="Mallez S."/>
            <person name="Zhang Y."/>
            <person name="Obille A."/>
            <person name="Becker A."/>
            <person name="Abrahante J.E."/>
            <person name="Garbe J."/>
            <person name="Badalamenti J.P."/>
            <person name="Herman A."/>
            <person name="Mangelson H."/>
            <person name="Liachko I."/>
            <person name="Sullivan S."/>
            <person name="Sone E.D."/>
            <person name="Koren S."/>
            <person name="Silverstein K.A.T."/>
            <person name="Beckman K.B."/>
            <person name="Gohl D.M."/>
        </authorList>
    </citation>
    <scope>NUCLEOTIDE SEQUENCE</scope>
    <source>
        <strain evidence="1">Duluth1</strain>
        <tissue evidence="1">Whole animal</tissue>
    </source>
</reference>
<dbReference type="AlphaFoldDB" id="A0A9D4GR33"/>
<sequence length="91" mass="9710">MTSVGRFSNVTGIRVSDKIPILTSLVLPHGTHDVTLVVGSDVTTDNVFSVCDVEVSYIGSNLNGVQTTPSTVSFQRLGNGSYQVFFVIMAD</sequence>
<protein>
    <submittedName>
        <fullName evidence="1">Uncharacterized protein</fullName>
    </submittedName>
</protein>
<evidence type="ECO:0000313" key="2">
    <source>
        <dbReference type="Proteomes" id="UP000828390"/>
    </source>
</evidence>
<gene>
    <name evidence="1" type="ORF">DPMN_121644</name>
</gene>
<reference evidence="1" key="2">
    <citation type="submission" date="2020-11" db="EMBL/GenBank/DDBJ databases">
        <authorList>
            <person name="McCartney M.A."/>
            <person name="Auch B."/>
            <person name="Kono T."/>
            <person name="Mallez S."/>
            <person name="Becker A."/>
            <person name="Gohl D.M."/>
            <person name="Silverstein K.A.T."/>
            <person name="Koren S."/>
            <person name="Bechman K.B."/>
            <person name="Herman A."/>
            <person name="Abrahante J.E."/>
            <person name="Garbe J."/>
        </authorList>
    </citation>
    <scope>NUCLEOTIDE SEQUENCE</scope>
    <source>
        <strain evidence="1">Duluth1</strain>
        <tissue evidence="1">Whole animal</tissue>
    </source>
</reference>
<keyword evidence="2" id="KW-1185">Reference proteome</keyword>
<organism evidence="1 2">
    <name type="scientific">Dreissena polymorpha</name>
    <name type="common">Zebra mussel</name>
    <name type="synonym">Mytilus polymorpha</name>
    <dbReference type="NCBI Taxonomy" id="45954"/>
    <lineage>
        <taxon>Eukaryota</taxon>
        <taxon>Metazoa</taxon>
        <taxon>Spiralia</taxon>
        <taxon>Lophotrochozoa</taxon>
        <taxon>Mollusca</taxon>
        <taxon>Bivalvia</taxon>
        <taxon>Autobranchia</taxon>
        <taxon>Heteroconchia</taxon>
        <taxon>Euheterodonta</taxon>
        <taxon>Imparidentia</taxon>
        <taxon>Neoheterodontei</taxon>
        <taxon>Myida</taxon>
        <taxon>Dreissenoidea</taxon>
        <taxon>Dreissenidae</taxon>
        <taxon>Dreissena</taxon>
    </lineage>
</organism>
<accession>A0A9D4GR33</accession>
<dbReference type="Proteomes" id="UP000828390">
    <property type="component" value="Unassembled WGS sequence"/>
</dbReference>